<keyword evidence="1" id="KW-0540">Nuclease</keyword>
<dbReference type="CDD" id="cd00593">
    <property type="entry name" value="RIBOc"/>
    <property type="match status" value="1"/>
</dbReference>
<dbReference type="GO" id="GO:0006396">
    <property type="term" value="P:RNA processing"/>
    <property type="evidence" value="ECO:0007669"/>
    <property type="project" value="InterPro"/>
</dbReference>
<protein>
    <recommendedName>
        <fullName evidence="5">RNase III domain-containing protein</fullName>
    </recommendedName>
</protein>
<dbReference type="GO" id="GO:0004525">
    <property type="term" value="F:ribonuclease III activity"/>
    <property type="evidence" value="ECO:0007669"/>
    <property type="project" value="InterPro"/>
</dbReference>
<feature type="domain" description="RNase III" evidence="5">
    <location>
        <begin position="97"/>
        <end position="232"/>
    </location>
</feature>
<evidence type="ECO:0000256" key="3">
    <source>
        <dbReference type="ARBA" id="ARBA00022801"/>
    </source>
</evidence>
<dbReference type="Gene3D" id="1.10.1520.10">
    <property type="entry name" value="Ribonuclease III domain"/>
    <property type="match status" value="1"/>
</dbReference>
<dbReference type="InterPro" id="IPR000999">
    <property type="entry name" value="RNase_III_dom"/>
</dbReference>
<evidence type="ECO:0000256" key="2">
    <source>
        <dbReference type="ARBA" id="ARBA00022759"/>
    </source>
</evidence>
<keyword evidence="3" id="KW-0378">Hydrolase</keyword>
<evidence type="ECO:0000256" key="1">
    <source>
        <dbReference type="ARBA" id="ARBA00022722"/>
    </source>
</evidence>
<evidence type="ECO:0000256" key="4">
    <source>
        <dbReference type="SAM" id="MobiDB-lite"/>
    </source>
</evidence>
<dbReference type="PANTHER" id="PTHR34276">
    <property type="entry name" value="MINI-RIBONUCLEASE 3"/>
    <property type="match status" value="1"/>
</dbReference>
<feature type="compositionally biased region" description="Pro residues" evidence="4">
    <location>
        <begin position="25"/>
        <end position="39"/>
    </location>
</feature>
<sequence>MSSAAAAAAAYYAVRVRASWDTNPTPKPLTLPKPPPNPLPVSLLATPRPRSPPLPRTENRSLGERRERKLLMMALWLFFYIEKDDGKYLGYERWRLPAAPKVKKPRSIYNAASLAYLGDCIYELYARRHFLFPPLSINEYNERVMKVVCCEAQDVLLKKLLAEDYLTEEERDILRWGKNITTSKSRTTKRAGVAIYNRASSLETLIGYLYLTNVERLEQLMFQLGFSTGASSHHIAEELRANLRKRTGNSTNSQQPPMQ</sequence>
<dbReference type="InterPro" id="IPR036389">
    <property type="entry name" value="RNase_III_sf"/>
</dbReference>
<evidence type="ECO:0000259" key="5">
    <source>
        <dbReference type="SMART" id="SM00535"/>
    </source>
</evidence>
<dbReference type="AlphaFoldDB" id="A0A6V7NV26"/>
<dbReference type="Pfam" id="PF00636">
    <property type="entry name" value="Ribonuclease_3"/>
    <property type="match status" value="1"/>
</dbReference>
<dbReference type="HAMAP" id="MF_01468">
    <property type="entry name" value="RNase_Mini_III"/>
    <property type="match status" value="1"/>
</dbReference>
<organism evidence="6">
    <name type="scientific">Ananas comosus var. bracteatus</name>
    <name type="common">red pineapple</name>
    <dbReference type="NCBI Taxonomy" id="296719"/>
    <lineage>
        <taxon>Eukaryota</taxon>
        <taxon>Viridiplantae</taxon>
        <taxon>Streptophyta</taxon>
        <taxon>Embryophyta</taxon>
        <taxon>Tracheophyta</taxon>
        <taxon>Spermatophyta</taxon>
        <taxon>Magnoliopsida</taxon>
        <taxon>Liliopsida</taxon>
        <taxon>Poales</taxon>
        <taxon>Bromeliaceae</taxon>
        <taxon>Bromelioideae</taxon>
        <taxon>Ananas</taxon>
    </lineage>
</organism>
<proteinExistence type="inferred from homology"/>
<dbReference type="EMBL" id="LR862142">
    <property type="protein sequence ID" value="CAD1822176.1"/>
    <property type="molecule type" value="Genomic_DNA"/>
</dbReference>
<dbReference type="InterPro" id="IPR008226">
    <property type="entry name" value="Mini3_fam"/>
</dbReference>
<gene>
    <name evidence="6" type="ORF">CB5_LOCUS5387</name>
</gene>
<keyword evidence="2" id="KW-0255">Endonuclease</keyword>
<accession>A0A6V7NV26</accession>
<dbReference type="SUPFAM" id="SSF69065">
    <property type="entry name" value="RNase III domain-like"/>
    <property type="match status" value="1"/>
</dbReference>
<feature type="region of interest" description="Disordered" evidence="4">
    <location>
        <begin position="20"/>
        <end position="62"/>
    </location>
</feature>
<dbReference type="PANTHER" id="PTHR34276:SF1">
    <property type="entry name" value="MINI-RIBONUCLEASE 3"/>
    <property type="match status" value="1"/>
</dbReference>
<reference evidence="6" key="1">
    <citation type="submission" date="2020-07" db="EMBL/GenBank/DDBJ databases">
        <authorList>
            <person name="Lin J."/>
        </authorList>
    </citation>
    <scope>NUCLEOTIDE SEQUENCE</scope>
</reference>
<name>A0A6V7NV26_ANACO</name>
<evidence type="ECO:0000313" key="6">
    <source>
        <dbReference type="EMBL" id="CAD1822176.1"/>
    </source>
</evidence>
<dbReference type="SMART" id="SM00535">
    <property type="entry name" value="RIBOc"/>
    <property type="match status" value="1"/>
</dbReference>